<dbReference type="Proteomes" id="UP000262172">
    <property type="component" value="Unassembled WGS sequence"/>
</dbReference>
<dbReference type="EMBL" id="QUAB01000036">
    <property type="protein sequence ID" value="REJ06282.1"/>
    <property type="molecule type" value="Genomic_DNA"/>
</dbReference>
<reference evidence="1 2" key="1">
    <citation type="submission" date="2018-08" db="EMBL/GenBank/DDBJ databases">
        <title>Isolation, diversity and antifungal activity of Actinobacteria from cow dung.</title>
        <authorList>
            <person name="Ling L."/>
        </authorList>
    </citation>
    <scope>NUCLEOTIDE SEQUENCE [LARGE SCALE GENOMIC DNA]</scope>
    <source>
        <strain evidence="1 2">NEAU-LLE</strain>
    </source>
</reference>
<evidence type="ECO:0000313" key="2">
    <source>
        <dbReference type="Proteomes" id="UP000262172"/>
    </source>
</evidence>
<evidence type="ECO:0000313" key="1">
    <source>
        <dbReference type="EMBL" id="REJ06282.1"/>
    </source>
</evidence>
<dbReference type="RefSeq" id="WP_116241540.1">
    <property type="nucleotide sequence ID" value="NZ_QUAB01000036.1"/>
</dbReference>
<organism evidence="1 2">
    <name type="scientific">Microbacterium bovistercoris</name>
    <dbReference type="NCBI Taxonomy" id="2293570"/>
    <lineage>
        <taxon>Bacteria</taxon>
        <taxon>Bacillati</taxon>
        <taxon>Actinomycetota</taxon>
        <taxon>Actinomycetes</taxon>
        <taxon>Micrococcales</taxon>
        <taxon>Microbacteriaceae</taxon>
        <taxon>Microbacterium</taxon>
    </lineage>
</organism>
<keyword evidence="2" id="KW-1185">Reference proteome</keyword>
<sequence length="140" mass="15917">MTEQRAALTGVALPAYRITPQASKTLHDWADKLAAGDLRLWQLPPAVCALYWLGYNQGVASRDEEVHQLRIDADRMWLLAMPATDRREYLLERLDNAARLADRPDVDDVLDEAWRMYCASLDTIREPVRLASTEHGREAA</sequence>
<gene>
    <name evidence="1" type="ORF">DY023_06535</name>
</gene>
<protein>
    <submittedName>
        <fullName evidence="1">Uncharacterized protein</fullName>
    </submittedName>
</protein>
<proteinExistence type="predicted"/>
<accession>A0A371NUV5</accession>
<comment type="caution">
    <text evidence="1">The sequence shown here is derived from an EMBL/GenBank/DDBJ whole genome shotgun (WGS) entry which is preliminary data.</text>
</comment>
<dbReference type="AlphaFoldDB" id="A0A371NUV5"/>
<name>A0A371NUV5_9MICO</name>